<dbReference type="EMBL" id="CP003107">
    <property type="protein sequence ID" value="AET57182.1"/>
    <property type="molecule type" value="Genomic_DNA"/>
</dbReference>
<name>G7VY04_PAETH</name>
<gene>
    <name evidence="1" type="ordered locus">HPL003_01990</name>
</gene>
<organism evidence="1 2">
    <name type="scientific">Paenibacillus terrae (strain HPL-003)</name>
    <dbReference type="NCBI Taxonomy" id="985665"/>
    <lineage>
        <taxon>Bacteria</taxon>
        <taxon>Bacillati</taxon>
        <taxon>Bacillota</taxon>
        <taxon>Bacilli</taxon>
        <taxon>Bacillales</taxon>
        <taxon>Paenibacillaceae</taxon>
        <taxon>Paenibacillus</taxon>
    </lineage>
</organism>
<proteinExistence type="predicted"/>
<dbReference type="Proteomes" id="UP000005876">
    <property type="component" value="Chromosome"/>
</dbReference>
<reference key="2">
    <citation type="submission" date="2011-11" db="EMBL/GenBank/DDBJ databases">
        <authorList>
            <person name="Shin S.H."/>
            <person name="Kim S."/>
            <person name="Kim J.Y."/>
        </authorList>
    </citation>
    <scope>NUCLEOTIDE SEQUENCE</scope>
    <source>
        <strain>HPL-003</strain>
    </source>
</reference>
<dbReference type="STRING" id="985665.HPL003_01990"/>
<dbReference type="eggNOG" id="ENOG50306CJ">
    <property type="taxonomic scope" value="Bacteria"/>
</dbReference>
<dbReference type="KEGG" id="pta:HPL003_01990"/>
<protein>
    <submittedName>
        <fullName evidence="1">Uncharacterized protein</fullName>
    </submittedName>
</protein>
<dbReference type="HOGENOM" id="CLU_179286_0_0_9"/>
<dbReference type="RefSeq" id="WP_014277965.1">
    <property type="nucleotide sequence ID" value="NC_016641.1"/>
</dbReference>
<reference evidence="2" key="1">
    <citation type="submission" date="2011-11" db="EMBL/GenBank/DDBJ databases">
        <title>Complete sequence of Paenibacillus terrae HPL-003.</title>
        <authorList>
            <person name="Shin S.H."/>
            <person name="Kim S."/>
            <person name="Kim J.Y."/>
        </authorList>
    </citation>
    <scope>NUCLEOTIDE SEQUENCE [LARGE SCALE GENOMIC DNA]</scope>
    <source>
        <strain evidence="2">HPL-003</strain>
    </source>
</reference>
<sequence length="102" mass="13044">MKIKREEIKINYKDIYNLHIQLLDVYERNQKDRHPYQKDINFYYRQLNFFSENIVQKIFVLNQLIKIYEKNREPQIKWCSETYYLKQNEDIEKEQIERWYDQ</sequence>
<evidence type="ECO:0000313" key="1">
    <source>
        <dbReference type="EMBL" id="AET57182.1"/>
    </source>
</evidence>
<dbReference type="AlphaFoldDB" id="G7VY04"/>
<reference evidence="1 2" key="3">
    <citation type="journal article" date="2012" name="J. Bacteriol.">
        <title>Genome Sequence of Paenibacillus terrae HPL-003, a Xylanase-Producing Bacterium Isolated from Soil Found in Forest Residue.</title>
        <authorList>
            <person name="Shin S.H."/>
            <person name="Kim S."/>
            <person name="Kim J.Y."/>
            <person name="Song H.Y."/>
            <person name="Cho S.J."/>
            <person name="Kim D.R."/>
            <person name="Lee K.I."/>
            <person name="Lim H.K."/>
            <person name="Park N.J."/>
            <person name="Hwang I.T."/>
            <person name="Yang K.S."/>
        </authorList>
    </citation>
    <scope>NUCLEOTIDE SEQUENCE [LARGE SCALE GENOMIC DNA]</scope>
    <source>
        <strain evidence="1 2">HPL-003</strain>
    </source>
</reference>
<dbReference type="OrthoDB" id="2659062at2"/>
<evidence type="ECO:0000313" key="2">
    <source>
        <dbReference type="Proteomes" id="UP000005876"/>
    </source>
</evidence>
<accession>G7VY04</accession>